<keyword evidence="2" id="KW-1185">Reference proteome</keyword>
<comment type="caution">
    <text evidence="1">The sequence shown here is derived from an EMBL/GenBank/DDBJ whole genome shotgun (WGS) entry which is preliminary data.</text>
</comment>
<proteinExistence type="predicted"/>
<organism evidence="1 2">
    <name type="scientific">Paenibacillus albiflavus</name>
    <dbReference type="NCBI Taxonomy" id="2545760"/>
    <lineage>
        <taxon>Bacteria</taxon>
        <taxon>Bacillati</taxon>
        <taxon>Bacillota</taxon>
        <taxon>Bacilli</taxon>
        <taxon>Bacillales</taxon>
        <taxon>Paenibacillaceae</taxon>
        <taxon>Paenibacillus</taxon>
    </lineage>
</organism>
<sequence>MIKKVLTLGLIIVIIRVIDNHYQLNEKRSGRYVLKPELVREVEMPQLMRDVEIEQYVRCSGCYYRICSGSHTESWRQLTQFSVDQVIRSYQSMPEEARTPAFIMDCVDEVWTNDIDRFDSLHHYRQVKRISTKYLMQFLQNHSHKNAVSLYAESMSVHVEELELELSIMFHLIEKKDDSFLLRKYFVTDEPDVIQAYFHMSTVFSYLAFDHIPDRIEAVSLLNGKSYTFTPDFSKIQASLDYLNLLIGSMREGYGVRHIYH</sequence>
<accession>A0A4R4EKZ4</accession>
<dbReference type="AlphaFoldDB" id="A0A4R4EKZ4"/>
<protein>
    <submittedName>
        <fullName evidence="1">Uncharacterized protein</fullName>
    </submittedName>
</protein>
<gene>
    <name evidence="1" type="ORF">E0485_01055</name>
</gene>
<name>A0A4R4EKZ4_9BACL</name>
<dbReference type="EMBL" id="SKFG01000001">
    <property type="protein sequence ID" value="TCZ80906.1"/>
    <property type="molecule type" value="Genomic_DNA"/>
</dbReference>
<evidence type="ECO:0000313" key="2">
    <source>
        <dbReference type="Proteomes" id="UP000295418"/>
    </source>
</evidence>
<dbReference type="Proteomes" id="UP000295418">
    <property type="component" value="Unassembled WGS sequence"/>
</dbReference>
<reference evidence="1 2" key="1">
    <citation type="submission" date="2019-03" db="EMBL/GenBank/DDBJ databases">
        <authorList>
            <person name="Kim M.K.M."/>
        </authorList>
    </citation>
    <scope>NUCLEOTIDE SEQUENCE [LARGE SCALE GENOMIC DNA]</scope>
    <source>
        <strain evidence="1 2">18JY21-1</strain>
    </source>
</reference>
<evidence type="ECO:0000313" key="1">
    <source>
        <dbReference type="EMBL" id="TCZ80906.1"/>
    </source>
</evidence>